<evidence type="ECO:0000313" key="3">
    <source>
        <dbReference type="Proteomes" id="UP000282438"/>
    </source>
</evidence>
<dbReference type="InterPro" id="IPR015867">
    <property type="entry name" value="N-reg_PII/ATP_PRibTrfase_C"/>
</dbReference>
<keyword evidence="3" id="KW-1185">Reference proteome</keyword>
<proteinExistence type="inferred from homology"/>
<sequence>MTTPENILIVLCNCPDENVANQLATGLVTARLAACVNQFAPVQSTYRWNERIEITQEVPLLIKTTQAAYPALEAWLQTNHPYEVAEIIALSPAAGLPAYLNWLDKEVQA</sequence>
<dbReference type="InterPro" id="IPR004323">
    <property type="entry name" value="Ion_tolerance_CutA"/>
</dbReference>
<dbReference type="EMBL" id="CP034433">
    <property type="protein sequence ID" value="AZN36890.1"/>
    <property type="molecule type" value="Genomic_DNA"/>
</dbReference>
<comment type="similarity">
    <text evidence="1">Belongs to the CutA family.</text>
</comment>
<dbReference type="KEGG" id="iod:EJO50_10595"/>
<evidence type="ECO:0000256" key="1">
    <source>
        <dbReference type="ARBA" id="ARBA00010169"/>
    </source>
</evidence>
<dbReference type="Proteomes" id="UP000282438">
    <property type="component" value="Chromosome"/>
</dbReference>
<accession>A0A3S8ZTQ6</accession>
<organism evidence="2 3">
    <name type="scientific">Iodobacter ciconiae</name>
    <dbReference type="NCBI Taxonomy" id="2496266"/>
    <lineage>
        <taxon>Bacteria</taxon>
        <taxon>Pseudomonadati</taxon>
        <taxon>Pseudomonadota</taxon>
        <taxon>Betaproteobacteria</taxon>
        <taxon>Neisseriales</taxon>
        <taxon>Chitinibacteraceae</taxon>
        <taxon>Iodobacter</taxon>
    </lineage>
</organism>
<dbReference type="AlphaFoldDB" id="A0A3S8ZTQ6"/>
<dbReference type="RefSeq" id="WP_125974006.1">
    <property type="nucleotide sequence ID" value="NZ_CP034433.1"/>
</dbReference>
<name>A0A3S8ZTQ6_9NEIS</name>
<gene>
    <name evidence="2" type="ORF">EJO50_10595</name>
</gene>
<dbReference type="GO" id="GO:0010038">
    <property type="term" value="P:response to metal ion"/>
    <property type="evidence" value="ECO:0007669"/>
    <property type="project" value="InterPro"/>
</dbReference>
<protein>
    <submittedName>
        <fullName evidence="2">Divalent-cation tolerance protein CutA</fullName>
    </submittedName>
</protein>
<dbReference type="Pfam" id="PF03091">
    <property type="entry name" value="CutA1"/>
    <property type="match status" value="1"/>
</dbReference>
<dbReference type="SUPFAM" id="SSF54913">
    <property type="entry name" value="GlnB-like"/>
    <property type="match status" value="1"/>
</dbReference>
<reference evidence="2 3" key="1">
    <citation type="submission" date="2018-12" db="EMBL/GenBank/DDBJ databases">
        <title>Complete genome sequence of Iodobacter sp. H11R3.</title>
        <authorList>
            <person name="Bae J.-W."/>
        </authorList>
    </citation>
    <scope>NUCLEOTIDE SEQUENCE [LARGE SCALE GENOMIC DNA]</scope>
    <source>
        <strain evidence="2 3">H11R3</strain>
    </source>
</reference>
<dbReference type="OrthoDB" id="37622at2"/>
<dbReference type="GO" id="GO:0005507">
    <property type="term" value="F:copper ion binding"/>
    <property type="evidence" value="ECO:0007669"/>
    <property type="project" value="TreeGrafter"/>
</dbReference>
<dbReference type="InterPro" id="IPR011322">
    <property type="entry name" value="N-reg_PII-like_a/b"/>
</dbReference>
<dbReference type="PANTHER" id="PTHR23419">
    <property type="entry name" value="DIVALENT CATION TOLERANCE CUTA-RELATED"/>
    <property type="match status" value="1"/>
</dbReference>
<evidence type="ECO:0000313" key="2">
    <source>
        <dbReference type="EMBL" id="AZN36890.1"/>
    </source>
</evidence>
<dbReference type="Gene3D" id="3.30.70.120">
    <property type="match status" value="1"/>
</dbReference>
<dbReference type="PANTHER" id="PTHR23419:SF8">
    <property type="entry name" value="FI09726P"/>
    <property type="match status" value="1"/>
</dbReference>